<evidence type="ECO:0000313" key="2">
    <source>
        <dbReference type="Proteomes" id="UP001193389"/>
    </source>
</evidence>
<accession>A0A5K7SHA1</accession>
<dbReference type="AlphaFoldDB" id="A0A5K7SHA1"/>
<dbReference type="KEGG" id="anf:AQPE_4848"/>
<evidence type="ECO:0000313" key="1">
    <source>
        <dbReference type="EMBL" id="BBE20654.1"/>
    </source>
</evidence>
<name>A0A5K7SHA1_9BACT</name>
<keyword evidence="2" id="KW-1185">Reference proteome</keyword>
<reference evidence="1" key="1">
    <citation type="journal article" date="2020" name="Int. J. Syst. Evol. Microbiol.">
        <title>Aquipluma nitroreducens gen. nov. sp. nov., a novel facultatively anaerobic bacterium isolated from a freshwater lake.</title>
        <authorList>
            <person name="Watanabe M."/>
            <person name="Kojima H."/>
            <person name="Fukui M."/>
        </authorList>
    </citation>
    <scope>NUCLEOTIDE SEQUENCE</scope>
    <source>
        <strain evidence="1">MeG22</strain>
    </source>
</reference>
<organism evidence="1 2">
    <name type="scientific">Aquipluma nitroreducens</name>
    <dbReference type="NCBI Taxonomy" id="2010828"/>
    <lineage>
        <taxon>Bacteria</taxon>
        <taxon>Pseudomonadati</taxon>
        <taxon>Bacteroidota</taxon>
        <taxon>Bacteroidia</taxon>
        <taxon>Marinilabiliales</taxon>
        <taxon>Prolixibacteraceae</taxon>
        <taxon>Aquipluma</taxon>
    </lineage>
</organism>
<gene>
    <name evidence="1" type="ORF">AQPE_4848</name>
</gene>
<dbReference type="EMBL" id="AP018694">
    <property type="protein sequence ID" value="BBE20654.1"/>
    <property type="molecule type" value="Genomic_DNA"/>
</dbReference>
<dbReference type="Proteomes" id="UP001193389">
    <property type="component" value="Chromosome"/>
</dbReference>
<protein>
    <submittedName>
        <fullName evidence="1">Uncharacterized protein</fullName>
    </submittedName>
</protein>
<proteinExistence type="predicted"/>
<sequence>MRTRLTILVTIALLINSCNLRHEEINDRIVIQENELLSQLFCDLIKPFPPPPRDTTKIGLKNYEIEIKRITDSVQYEVYLVDSLTMPDKSDFHNIELPIEFQELYNNFKNDTLTKSRKLIKETIIVKDNYTIITDFKIDSTYIEKIRHHNLIGIARFSRVSFNSDFTKACFLQSLSCGPESGGGLFVFAEKVDTQWKIVLRHLIWVS</sequence>